<dbReference type="SUPFAM" id="SSF102405">
    <property type="entry name" value="MCP/YpsA-like"/>
    <property type="match status" value="1"/>
</dbReference>
<dbReference type="InterPro" id="IPR003488">
    <property type="entry name" value="DprA"/>
</dbReference>
<dbReference type="PANTHER" id="PTHR43022:SF1">
    <property type="entry name" value="PROTEIN SMF"/>
    <property type="match status" value="1"/>
</dbReference>
<comment type="caution">
    <text evidence="3">The sequence shown here is derived from an EMBL/GenBank/DDBJ whole genome shotgun (WGS) entry which is preliminary data.</text>
</comment>
<proteinExistence type="inferred from homology"/>
<accession>A0A969TTW7</accession>
<reference evidence="3 4" key="1">
    <citation type="submission" date="2020-03" db="EMBL/GenBank/DDBJ databases">
        <title>Assessment of the enzymatic potential of alkaline-tolerant lipase obtained from Bacillus luteus H11 (technogenic soil) for the bioremediation of saline soils contaminated with petroleum substances.</title>
        <authorList>
            <person name="Kalwasinska A."/>
        </authorList>
    </citation>
    <scope>NUCLEOTIDE SEQUENCE [LARGE SCALE GENOMIC DNA]</scope>
    <source>
        <strain evidence="3 4">H11</strain>
    </source>
</reference>
<dbReference type="RefSeq" id="WP_168004650.1">
    <property type="nucleotide sequence ID" value="NZ_JAATHJ010000002.1"/>
</dbReference>
<sequence>MHKIIHADNELSCLHKTMGEIPVSWPPNVRKTVWAARQTLQNGNRSDSGDIQVVTFADSHYPEQLRHISCPPAALYFRGDLSIVTTGLQLAVVGSRKPPAQAVTALNRLMPEGLPDQTTIISGLAAGIDSHAHRSASMAGIRTAAVLGHGHGSCYPAENRNLKKDLERKELVLSEYPPNIKPERWMFPERNRIISGLADAVLVVSAAARSGSLITAEIALEQGREVFAVPGSYAEPSMEGCNELIRDGAGLISKPIHLSEELEACLRRKSCLTN</sequence>
<dbReference type="Proteomes" id="UP000752012">
    <property type="component" value="Unassembled WGS sequence"/>
</dbReference>
<dbReference type="AlphaFoldDB" id="A0A969TTW7"/>
<evidence type="ECO:0000256" key="1">
    <source>
        <dbReference type="ARBA" id="ARBA00006525"/>
    </source>
</evidence>
<evidence type="ECO:0000313" key="3">
    <source>
        <dbReference type="EMBL" id="NJP36366.1"/>
    </source>
</evidence>
<dbReference type="EMBL" id="JAATHJ010000002">
    <property type="protein sequence ID" value="NJP36366.1"/>
    <property type="molecule type" value="Genomic_DNA"/>
</dbReference>
<evidence type="ECO:0000259" key="2">
    <source>
        <dbReference type="Pfam" id="PF02481"/>
    </source>
</evidence>
<organism evidence="3 4">
    <name type="scientific">Alkalicoccus luteus</name>
    <dbReference type="NCBI Taxonomy" id="1237094"/>
    <lineage>
        <taxon>Bacteria</taxon>
        <taxon>Bacillati</taxon>
        <taxon>Bacillota</taxon>
        <taxon>Bacilli</taxon>
        <taxon>Bacillales</taxon>
        <taxon>Bacillaceae</taxon>
        <taxon>Alkalicoccus</taxon>
    </lineage>
</organism>
<evidence type="ECO:0000313" key="4">
    <source>
        <dbReference type="Proteomes" id="UP000752012"/>
    </source>
</evidence>
<protein>
    <submittedName>
        <fullName evidence="3">DNA-protecting protein DprA</fullName>
    </submittedName>
</protein>
<dbReference type="Pfam" id="PF02481">
    <property type="entry name" value="DNA_processg_A"/>
    <property type="match status" value="1"/>
</dbReference>
<name>A0A969TTW7_9BACI</name>
<dbReference type="Gene3D" id="3.40.50.450">
    <property type="match status" value="1"/>
</dbReference>
<gene>
    <name evidence="3" type="primary">dprA</name>
    <name evidence="3" type="ORF">HCN83_02050</name>
</gene>
<dbReference type="InterPro" id="IPR057666">
    <property type="entry name" value="DrpA_SLOG"/>
</dbReference>
<comment type="similarity">
    <text evidence="1">Belongs to the DprA/Smf family.</text>
</comment>
<dbReference type="PANTHER" id="PTHR43022">
    <property type="entry name" value="PROTEIN SMF"/>
    <property type="match status" value="1"/>
</dbReference>
<feature type="domain" description="Smf/DprA SLOG" evidence="2">
    <location>
        <begin position="52"/>
        <end position="262"/>
    </location>
</feature>
<dbReference type="NCBIfam" id="TIGR00732">
    <property type="entry name" value="dprA"/>
    <property type="match status" value="1"/>
</dbReference>
<keyword evidence="4" id="KW-1185">Reference proteome</keyword>
<dbReference type="GO" id="GO:0009294">
    <property type="term" value="P:DNA-mediated transformation"/>
    <property type="evidence" value="ECO:0007669"/>
    <property type="project" value="InterPro"/>
</dbReference>